<sequence length="324" mass="36552">MANFTGVAVSILISLTAFPLVELVTTDSSLSAPLPLMLIGFGLLLLIALTLKFVLPQKCVEEQGKDAVEQRGFVYYTCCLFMWACTSDLCLQIRNHELFGFRKNTKYFEHGEAYLVTPLGIFAQFWNGIINYILYVIIIYQIDNKKDSRYSCLYWSGGILTSQFVVLVGAFTGSYSNKLEYSVWLNAVFVFLPLWILQHCWVKPRPVAKNFTRENSSFPVLDLFLCTGLVLASVFGLIRGLGALGSQTPLIKYYVEAYEPYMLESSKYGAVWPMYVAIYGIPFQLCAIYGLLHPGCQWMLNCSVVYAAGMLQVNVWFLITKLAC</sequence>
<keyword evidence="1" id="KW-0472">Membrane</keyword>
<feature type="transmembrane region" description="Helical" evidence="1">
    <location>
        <begin position="270"/>
        <end position="291"/>
    </location>
</feature>
<feature type="transmembrane region" description="Helical" evidence="1">
    <location>
        <begin position="73"/>
        <end position="94"/>
    </location>
</feature>
<comment type="caution">
    <text evidence="3">The sequence shown here is derived from an EMBL/GenBank/DDBJ whole genome shotgun (WGS) entry which is preliminary data.</text>
</comment>
<reference evidence="3 4" key="1">
    <citation type="submission" date="2024-02" db="EMBL/GenBank/DDBJ databases">
        <authorList>
            <person name="Daric V."/>
            <person name="Darras S."/>
        </authorList>
    </citation>
    <scope>NUCLEOTIDE SEQUENCE [LARGE SCALE GENOMIC DNA]</scope>
</reference>
<name>A0ABP0GV88_CLALP</name>
<feature type="transmembrane region" description="Helical" evidence="1">
    <location>
        <begin position="114"/>
        <end position="140"/>
    </location>
</feature>
<feature type="transmembrane region" description="Helical" evidence="1">
    <location>
        <begin position="298"/>
        <end position="319"/>
    </location>
</feature>
<feature type="transmembrane region" description="Helical" evidence="1">
    <location>
        <begin position="152"/>
        <end position="175"/>
    </location>
</feature>
<feature type="transmembrane region" description="Helical" evidence="1">
    <location>
        <begin position="33"/>
        <end position="53"/>
    </location>
</feature>
<feature type="domain" description="Transmembrane 6 superfamily member 1/2 transmembrane" evidence="2">
    <location>
        <begin position="17"/>
        <end position="207"/>
    </location>
</feature>
<protein>
    <recommendedName>
        <fullName evidence="2">Transmembrane 6 superfamily member 1/2 transmembrane domain-containing protein</fullName>
    </recommendedName>
</protein>
<proteinExistence type="predicted"/>
<accession>A0ABP0GV88</accession>
<evidence type="ECO:0000256" key="1">
    <source>
        <dbReference type="SAM" id="Phobius"/>
    </source>
</evidence>
<keyword evidence="1" id="KW-0812">Transmembrane</keyword>
<feature type="transmembrane region" description="Helical" evidence="1">
    <location>
        <begin position="218"/>
        <end position="238"/>
    </location>
</feature>
<dbReference type="EMBL" id="CAWYQH010000152">
    <property type="protein sequence ID" value="CAK8695649.1"/>
    <property type="molecule type" value="Genomic_DNA"/>
</dbReference>
<keyword evidence="4" id="KW-1185">Reference proteome</keyword>
<dbReference type="Proteomes" id="UP001642483">
    <property type="component" value="Unassembled WGS sequence"/>
</dbReference>
<dbReference type="PANTHER" id="PTHR14568:SF8">
    <property type="entry name" value="EXPERA DOMAIN-CONTAINING PROTEIN"/>
    <property type="match status" value="1"/>
</dbReference>
<dbReference type="InterPro" id="IPR059044">
    <property type="entry name" value="TM_Tm6sf1/2"/>
</dbReference>
<evidence type="ECO:0000313" key="4">
    <source>
        <dbReference type="Proteomes" id="UP001642483"/>
    </source>
</evidence>
<organism evidence="3 4">
    <name type="scientific">Clavelina lepadiformis</name>
    <name type="common">Light-bulb sea squirt</name>
    <name type="synonym">Ascidia lepadiformis</name>
    <dbReference type="NCBI Taxonomy" id="159417"/>
    <lineage>
        <taxon>Eukaryota</taxon>
        <taxon>Metazoa</taxon>
        <taxon>Chordata</taxon>
        <taxon>Tunicata</taxon>
        <taxon>Ascidiacea</taxon>
        <taxon>Aplousobranchia</taxon>
        <taxon>Clavelinidae</taxon>
        <taxon>Clavelina</taxon>
    </lineage>
</organism>
<keyword evidence="1" id="KW-1133">Transmembrane helix</keyword>
<gene>
    <name evidence="3" type="ORF">CVLEPA_LOCUS28895</name>
</gene>
<dbReference type="PANTHER" id="PTHR14568">
    <property type="entry name" value="TRANSMEMBRANE SUPERFAMILY 6 MEMBER 1/2"/>
    <property type="match status" value="1"/>
</dbReference>
<dbReference type="Pfam" id="PF26083">
    <property type="entry name" value="TM_Tm6sf2"/>
    <property type="match status" value="1"/>
</dbReference>
<evidence type="ECO:0000259" key="2">
    <source>
        <dbReference type="Pfam" id="PF26083"/>
    </source>
</evidence>
<feature type="transmembrane region" description="Helical" evidence="1">
    <location>
        <begin position="181"/>
        <end position="197"/>
    </location>
</feature>
<evidence type="ECO:0000313" key="3">
    <source>
        <dbReference type="EMBL" id="CAK8695649.1"/>
    </source>
</evidence>